<evidence type="ECO:0000256" key="1">
    <source>
        <dbReference type="ARBA" id="ARBA00023015"/>
    </source>
</evidence>
<evidence type="ECO:0000256" key="3">
    <source>
        <dbReference type="ARBA" id="ARBA00023163"/>
    </source>
</evidence>
<accession>A0A0B3S2F8</accession>
<keyword evidence="1" id="KW-0805">Transcription regulation</keyword>
<dbReference type="GO" id="GO:0003700">
    <property type="term" value="F:DNA-binding transcription factor activity"/>
    <property type="evidence" value="ECO:0007669"/>
    <property type="project" value="InterPro"/>
</dbReference>
<dbReference type="SUPFAM" id="SSF46785">
    <property type="entry name" value="Winged helix' DNA-binding domain"/>
    <property type="match status" value="1"/>
</dbReference>
<reference evidence="6 7" key="1">
    <citation type="submission" date="2014-10" db="EMBL/GenBank/DDBJ databases">
        <title>Genome sequence of Ponticoccus sp. strain UMTAT08 isolated from clonal culture of toxic dinoflagellate Alexandrium tamiyavanichii.</title>
        <authorList>
            <person name="Gan H.Y."/>
            <person name="Muhd D.-D."/>
            <person name="Mohd Noor M.E."/>
            <person name="Yeong Y.S."/>
            <person name="Usup G."/>
        </authorList>
    </citation>
    <scope>NUCLEOTIDE SEQUENCE [LARGE SCALE GENOMIC DNA]</scope>
    <source>
        <strain evidence="6 7">UMTAT08</strain>
    </source>
</reference>
<sequence>MNEGDTFRPDQDRPGVEAAPDTDGAVSLHELENSLGFLLRISQVRAYERFYAAFDEIGLRPGEFSVMWVILRNPGVRQGLLAETLGIKPAQMTKMIRRLEVQDRIRRIIPDDDRRSVRLYLTEGGEAFVRDHRDAFFGHDDYHNHGLSEAECRQLAHLLRRYSGVGRRDVD</sequence>
<comment type="caution">
    <text evidence="6">The sequence shown here is derived from an EMBL/GenBank/DDBJ whole genome shotgun (WGS) entry which is preliminary data.</text>
</comment>
<dbReference type="InterPro" id="IPR000835">
    <property type="entry name" value="HTH_MarR-typ"/>
</dbReference>
<feature type="region of interest" description="Disordered" evidence="4">
    <location>
        <begin position="1"/>
        <end position="22"/>
    </location>
</feature>
<dbReference type="PANTHER" id="PTHR42756:SF1">
    <property type="entry name" value="TRANSCRIPTIONAL REPRESSOR OF EMRAB OPERON"/>
    <property type="match status" value="1"/>
</dbReference>
<protein>
    <submittedName>
        <fullName evidence="6">Transcriptional regulator, MarR family protein</fullName>
    </submittedName>
</protein>
<dbReference type="RefSeq" id="WP_223306292.1">
    <property type="nucleotide sequence ID" value="NZ_JSUQ01000021.1"/>
</dbReference>
<evidence type="ECO:0000313" key="6">
    <source>
        <dbReference type="EMBL" id="KHQ50886.1"/>
    </source>
</evidence>
<dbReference type="PROSITE" id="PS50995">
    <property type="entry name" value="HTH_MARR_2"/>
    <property type="match status" value="1"/>
</dbReference>
<dbReference type="Pfam" id="PF01047">
    <property type="entry name" value="MarR"/>
    <property type="match status" value="1"/>
</dbReference>
<evidence type="ECO:0000313" key="7">
    <source>
        <dbReference type="Proteomes" id="UP000030960"/>
    </source>
</evidence>
<dbReference type="Gene3D" id="1.10.10.10">
    <property type="entry name" value="Winged helix-like DNA-binding domain superfamily/Winged helix DNA-binding domain"/>
    <property type="match status" value="1"/>
</dbReference>
<feature type="compositionally biased region" description="Basic and acidic residues" evidence="4">
    <location>
        <begin position="1"/>
        <end position="15"/>
    </location>
</feature>
<dbReference type="AlphaFoldDB" id="A0A0B3S2F8"/>
<dbReference type="EMBL" id="JSUQ01000021">
    <property type="protein sequence ID" value="KHQ50886.1"/>
    <property type="molecule type" value="Genomic_DNA"/>
</dbReference>
<dbReference type="InterPro" id="IPR036390">
    <property type="entry name" value="WH_DNA-bd_sf"/>
</dbReference>
<gene>
    <name evidence="6" type="ORF">OA50_04598</name>
</gene>
<name>A0A0B3S2F8_9RHOB</name>
<dbReference type="PANTHER" id="PTHR42756">
    <property type="entry name" value="TRANSCRIPTIONAL REGULATOR, MARR"/>
    <property type="match status" value="1"/>
</dbReference>
<keyword evidence="7" id="KW-1185">Reference proteome</keyword>
<dbReference type="STRING" id="561184.SAMN05216376_10445"/>
<dbReference type="InterPro" id="IPR036388">
    <property type="entry name" value="WH-like_DNA-bd_sf"/>
</dbReference>
<organism evidence="6 7">
    <name type="scientific">Mameliella alba</name>
    <dbReference type="NCBI Taxonomy" id="561184"/>
    <lineage>
        <taxon>Bacteria</taxon>
        <taxon>Pseudomonadati</taxon>
        <taxon>Pseudomonadota</taxon>
        <taxon>Alphaproteobacteria</taxon>
        <taxon>Rhodobacterales</taxon>
        <taxon>Roseobacteraceae</taxon>
        <taxon>Mameliella</taxon>
    </lineage>
</organism>
<feature type="domain" description="HTH marR-type" evidence="5">
    <location>
        <begin position="32"/>
        <end position="164"/>
    </location>
</feature>
<proteinExistence type="predicted"/>
<keyword evidence="2" id="KW-0238">DNA-binding</keyword>
<dbReference type="SMART" id="SM00347">
    <property type="entry name" value="HTH_MARR"/>
    <property type="match status" value="1"/>
</dbReference>
<keyword evidence="3" id="KW-0804">Transcription</keyword>
<dbReference type="GO" id="GO:0003677">
    <property type="term" value="F:DNA binding"/>
    <property type="evidence" value="ECO:0007669"/>
    <property type="project" value="UniProtKB-KW"/>
</dbReference>
<dbReference type="Proteomes" id="UP000030960">
    <property type="component" value="Unassembled WGS sequence"/>
</dbReference>
<evidence type="ECO:0000256" key="2">
    <source>
        <dbReference type="ARBA" id="ARBA00023125"/>
    </source>
</evidence>
<evidence type="ECO:0000259" key="5">
    <source>
        <dbReference type="PROSITE" id="PS50995"/>
    </source>
</evidence>
<evidence type="ECO:0000256" key="4">
    <source>
        <dbReference type="SAM" id="MobiDB-lite"/>
    </source>
</evidence>